<dbReference type="Proteomes" id="UP001273350">
    <property type="component" value="Unassembled WGS sequence"/>
</dbReference>
<protein>
    <submittedName>
        <fullName evidence="2">Uncharacterized protein</fullName>
    </submittedName>
</protein>
<evidence type="ECO:0000313" key="3">
    <source>
        <dbReference type="Proteomes" id="UP001273350"/>
    </source>
</evidence>
<feature type="transmembrane region" description="Helical" evidence="1">
    <location>
        <begin position="12"/>
        <end position="33"/>
    </location>
</feature>
<reference evidence="2 3" key="1">
    <citation type="submission" date="2023-11" db="EMBL/GenBank/DDBJ databases">
        <title>Unpublished Manusciprt.</title>
        <authorList>
            <person name="Saticioglu I.B."/>
            <person name="Ay H."/>
            <person name="Ajmi N."/>
            <person name="Altun S."/>
            <person name="Duman M."/>
        </authorList>
    </citation>
    <scope>NUCLEOTIDE SEQUENCE [LARGE SCALE GENOMIC DNA]</scope>
    <source>
        <strain evidence="2 3">Fl-318</strain>
    </source>
</reference>
<accession>A0ABU4RJ44</accession>
<keyword evidence="1" id="KW-0472">Membrane</keyword>
<proteinExistence type="predicted"/>
<keyword evidence="1" id="KW-0812">Transmembrane</keyword>
<keyword evidence="3" id="KW-1185">Reference proteome</keyword>
<keyword evidence="1" id="KW-1133">Transmembrane helix</keyword>
<evidence type="ECO:0000313" key="2">
    <source>
        <dbReference type="EMBL" id="MDX6191430.1"/>
    </source>
</evidence>
<organism evidence="2 3">
    <name type="scientific">Flavobacterium cupriresistens</name>
    <dbReference type="NCBI Taxonomy" id="2893885"/>
    <lineage>
        <taxon>Bacteria</taxon>
        <taxon>Pseudomonadati</taxon>
        <taxon>Bacteroidota</taxon>
        <taxon>Flavobacteriia</taxon>
        <taxon>Flavobacteriales</taxon>
        <taxon>Flavobacteriaceae</taxon>
        <taxon>Flavobacterium</taxon>
    </lineage>
</organism>
<evidence type="ECO:0000256" key="1">
    <source>
        <dbReference type="SAM" id="Phobius"/>
    </source>
</evidence>
<name>A0ABU4RJ44_9FLAO</name>
<sequence>MQKKESKERQNIRLMITVGIALVLVFVIQFYFYKSTDEVDTEIKELVEKYNTNCPLTIQEGIRLDSVSLPEGNEKVAQYNLTLVNIEKEKTDLDVVHKEIEKSLLSTAKANPGLRVFANNDFTLVYSYKDKKKVFLFKVTILPDQYK</sequence>
<dbReference type="EMBL" id="JAWXVI010000010">
    <property type="protein sequence ID" value="MDX6191430.1"/>
    <property type="molecule type" value="Genomic_DNA"/>
</dbReference>
<dbReference type="RefSeq" id="WP_230003662.1">
    <property type="nucleotide sequence ID" value="NZ_CP087134.1"/>
</dbReference>
<comment type="caution">
    <text evidence="2">The sequence shown here is derived from an EMBL/GenBank/DDBJ whole genome shotgun (WGS) entry which is preliminary data.</text>
</comment>
<gene>
    <name evidence="2" type="ORF">SGQ83_18895</name>
</gene>